<sequence>MKRRVLNIVITGAIIIVSFVLQSYLSLVSGQSFVVPNLLLIVTSIFGFIKGSNYGSVTGLFCGLLVDVAFGDVIGLFALIYMYIGFISGVL</sequence>
<dbReference type="GO" id="GO:0008360">
    <property type="term" value="P:regulation of cell shape"/>
    <property type="evidence" value="ECO:0007669"/>
    <property type="project" value="UniProtKB-KW"/>
</dbReference>
<evidence type="ECO:0000256" key="6">
    <source>
        <dbReference type="ARBA" id="ARBA00022989"/>
    </source>
</evidence>
<evidence type="ECO:0000256" key="5">
    <source>
        <dbReference type="ARBA" id="ARBA00022960"/>
    </source>
</evidence>
<accession>A0A413T198</accession>
<evidence type="ECO:0000256" key="4">
    <source>
        <dbReference type="ARBA" id="ARBA00022692"/>
    </source>
</evidence>
<dbReference type="NCBIfam" id="TIGR03426">
    <property type="entry name" value="shape_MreD"/>
    <property type="match status" value="1"/>
</dbReference>
<dbReference type="GO" id="GO:0005886">
    <property type="term" value="C:plasma membrane"/>
    <property type="evidence" value="ECO:0007669"/>
    <property type="project" value="UniProtKB-SubCell"/>
</dbReference>
<keyword evidence="3" id="KW-1003">Cell membrane</keyword>
<feature type="transmembrane region" description="Helical" evidence="8">
    <location>
        <begin position="61"/>
        <end position="84"/>
    </location>
</feature>
<name>A0A413T198_9FIRM</name>
<comment type="similarity">
    <text evidence="2">Belongs to the MreD family.</text>
</comment>
<organism evidence="9 10">
    <name type="scientific">Eubacterium ventriosum</name>
    <dbReference type="NCBI Taxonomy" id="39496"/>
    <lineage>
        <taxon>Bacteria</taxon>
        <taxon>Bacillati</taxon>
        <taxon>Bacillota</taxon>
        <taxon>Clostridia</taxon>
        <taxon>Eubacteriales</taxon>
        <taxon>Eubacteriaceae</taxon>
        <taxon>Eubacterium</taxon>
    </lineage>
</organism>
<reference evidence="9 10" key="1">
    <citation type="submission" date="2018-08" db="EMBL/GenBank/DDBJ databases">
        <title>A genome reference for cultivated species of the human gut microbiota.</title>
        <authorList>
            <person name="Zou Y."/>
            <person name="Xue W."/>
            <person name="Luo G."/>
        </authorList>
    </citation>
    <scope>NUCLEOTIDE SEQUENCE [LARGE SCALE GENOMIC DNA]</scope>
    <source>
        <strain evidence="9 10">AM42-30</strain>
    </source>
</reference>
<evidence type="ECO:0000256" key="2">
    <source>
        <dbReference type="ARBA" id="ARBA00007776"/>
    </source>
</evidence>
<feature type="transmembrane region" description="Helical" evidence="8">
    <location>
        <begin position="5"/>
        <end position="25"/>
    </location>
</feature>
<proteinExistence type="inferred from homology"/>
<evidence type="ECO:0000256" key="8">
    <source>
        <dbReference type="SAM" id="Phobius"/>
    </source>
</evidence>
<dbReference type="Proteomes" id="UP000285740">
    <property type="component" value="Unassembled WGS sequence"/>
</dbReference>
<keyword evidence="5" id="KW-0133">Cell shape</keyword>
<keyword evidence="6 8" id="KW-1133">Transmembrane helix</keyword>
<protein>
    <submittedName>
        <fullName evidence="9">Rod shape-determining protein MreD</fullName>
    </submittedName>
</protein>
<comment type="caution">
    <text evidence="9">The sequence shown here is derived from an EMBL/GenBank/DDBJ whole genome shotgun (WGS) entry which is preliminary data.</text>
</comment>
<dbReference type="AlphaFoldDB" id="A0A413T198"/>
<dbReference type="EMBL" id="QSFV01000048">
    <property type="protein sequence ID" value="RHA76655.1"/>
    <property type="molecule type" value="Genomic_DNA"/>
</dbReference>
<keyword evidence="7 8" id="KW-0472">Membrane</keyword>
<feature type="transmembrane region" description="Helical" evidence="8">
    <location>
        <begin position="31"/>
        <end position="49"/>
    </location>
</feature>
<evidence type="ECO:0000313" key="9">
    <source>
        <dbReference type="EMBL" id="RHA76655.1"/>
    </source>
</evidence>
<evidence type="ECO:0000256" key="3">
    <source>
        <dbReference type="ARBA" id="ARBA00022475"/>
    </source>
</evidence>
<keyword evidence="4 8" id="KW-0812">Transmembrane</keyword>
<comment type="subcellular location">
    <subcellularLocation>
        <location evidence="1">Cell membrane</location>
        <topology evidence="1">Multi-pass membrane protein</topology>
    </subcellularLocation>
</comment>
<evidence type="ECO:0000256" key="7">
    <source>
        <dbReference type="ARBA" id="ARBA00023136"/>
    </source>
</evidence>
<evidence type="ECO:0000256" key="1">
    <source>
        <dbReference type="ARBA" id="ARBA00004651"/>
    </source>
</evidence>
<gene>
    <name evidence="9" type="primary">mreD</name>
    <name evidence="9" type="ORF">DW918_10345</name>
</gene>
<evidence type="ECO:0000313" key="10">
    <source>
        <dbReference type="Proteomes" id="UP000285740"/>
    </source>
</evidence>
<dbReference type="RefSeq" id="WP_118030822.1">
    <property type="nucleotide sequence ID" value="NZ_QSFV01000048.1"/>
</dbReference>
<dbReference type="InterPro" id="IPR007227">
    <property type="entry name" value="Cell_shape_determining_MreD"/>
</dbReference>
<dbReference type="Pfam" id="PF04093">
    <property type="entry name" value="MreD"/>
    <property type="match status" value="1"/>
</dbReference>